<reference evidence="1" key="1">
    <citation type="journal article" date="2014" name="Front. Microbiol.">
        <title>High frequency of phylogenetically diverse reductive dehalogenase-homologous genes in deep subseafloor sedimentary metagenomes.</title>
        <authorList>
            <person name="Kawai M."/>
            <person name="Futagami T."/>
            <person name="Toyoda A."/>
            <person name="Takaki Y."/>
            <person name="Nishi S."/>
            <person name="Hori S."/>
            <person name="Arai W."/>
            <person name="Tsubouchi T."/>
            <person name="Morono Y."/>
            <person name="Uchiyama I."/>
            <person name="Ito T."/>
            <person name="Fujiyama A."/>
            <person name="Inagaki F."/>
            <person name="Takami H."/>
        </authorList>
    </citation>
    <scope>NUCLEOTIDE SEQUENCE</scope>
    <source>
        <strain evidence="1">Expedition CK06-06</strain>
    </source>
</reference>
<name>X0SZR1_9ZZZZ</name>
<dbReference type="EMBL" id="BARS01009918">
    <property type="protein sequence ID" value="GAF81417.1"/>
    <property type="molecule type" value="Genomic_DNA"/>
</dbReference>
<dbReference type="AlphaFoldDB" id="X0SZR1"/>
<proteinExistence type="predicted"/>
<accession>X0SZR1</accession>
<gene>
    <name evidence="1" type="ORF">S01H1_18537</name>
</gene>
<evidence type="ECO:0000313" key="1">
    <source>
        <dbReference type="EMBL" id="GAF81417.1"/>
    </source>
</evidence>
<organism evidence="1">
    <name type="scientific">marine sediment metagenome</name>
    <dbReference type="NCBI Taxonomy" id="412755"/>
    <lineage>
        <taxon>unclassified sequences</taxon>
        <taxon>metagenomes</taxon>
        <taxon>ecological metagenomes</taxon>
    </lineage>
</organism>
<comment type="caution">
    <text evidence="1">The sequence shown here is derived from an EMBL/GenBank/DDBJ whole genome shotgun (WGS) entry which is preliminary data.</text>
</comment>
<protein>
    <submittedName>
        <fullName evidence="1">Uncharacterized protein</fullName>
    </submittedName>
</protein>
<sequence length="60" mass="6549">MVSLSYSIASRISLTGRMLAHSSQGEKVVFPGHGASRTITRMSLLQIDRLSKAFGTHVLF</sequence>
<feature type="non-terminal residue" evidence="1">
    <location>
        <position position="60"/>
    </location>
</feature>